<reference evidence="2" key="1">
    <citation type="journal article" date="2021" name="Nat. Commun.">
        <title>Genetic determinants of endophytism in the Arabidopsis root mycobiome.</title>
        <authorList>
            <person name="Mesny F."/>
            <person name="Miyauchi S."/>
            <person name="Thiergart T."/>
            <person name="Pickel B."/>
            <person name="Atanasova L."/>
            <person name="Karlsson M."/>
            <person name="Huettel B."/>
            <person name="Barry K.W."/>
            <person name="Haridas S."/>
            <person name="Chen C."/>
            <person name="Bauer D."/>
            <person name="Andreopoulos W."/>
            <person name="Pangilinan J."/>
            <person name="LaButti K."/>
            <person name="Riley R."/>
            <person name="Lipzen A."/>
            <person name="Clum A."/>
            <person name="Drula E."/>
            <person name="Henrissat B."/>
            <person name="Kohler A."/>
            <person name="Grigoriev I.V."/>
            <person name="Martin F.M."/>
            <person name="Hacquard S."/>
        </authorList>
    </citation>
    <scope>NUCLEOTIDE SEQUENCE</scope>
    <source>
        <strain evidence="2">MPI-CAGE-CH-0235</strain>
    </source>
</reference>
<organism evidence="2 3">
    <name type="scientific">Stachybotrys elegans</name>
    <dbReference type="NCBI Taxonomy" id="80388"/>
    <lineage>
        <taxon>Eukaryota</taxon>
        <taxon>Fungi</taxon>
        <taxon>Dikarya</taxon>
        <taxon>Ascomycota</taxon>
        <taxon>Pezizomycotina</taxon>
        <taxon>Sordariomycetes</taxon>
        <taxon>Hypocreomycetidae</taxon>
        <taxon>Hypocreales</taxon>
        <taxon>Stachybotryaceae</taxon>
        <taxon>Stachybotrys</taxon>
    </lineage>
</organism>
<dbReference type="AlphaFoldDB" id="A0A8K0SLA4"/>
<feature type="signal peptide" evidence="1">
    <location>
        <begin position="1"/>
        <end position="25"/>
    </location>
</feature>
<keyword evidence="3" id="KW-1185">Reference proteome</keyword>
<sequence>MHISSRAVSPWLGLVLYGIGAAAQALPATTLFEVDFSTDAEGGCRTVGAGRIQELLDEALALAYTDVQLVDYDSQPETNRLLDVFVNGNDAESRDKFRDTSQLVIDFLENNVYRQSGGTPYPFCSDTWLVRYSLDDNALNSDGKEFSLVDEGPLATIRQVPEYMKARANSPGKSPYWSLKHKNYLFDYSYGVGRGYCSKTKHMGATQGVLLPASITLCPQSFNEHRVLGSKTMTPLLSATIPQNPSQIPKTAQRLSTLLPSSSTLFHELFHLLLGIADSVPPGWKRTEEYEITDMGGMNAEQATMNPETYVATGVAYWYTTNTPPDNRNKVEFYGFFTTQG</sequence>
<protein>
    <recommendedName>
        <fullName evidence="4">Lysine-specific metallo-endopeptidase domain-containing protein</fullName>
    </recommendedName>
</protein>
<gene>
    <name evidence="2" type="ORF">B0I35DRAFT_481121</name>
</gene>
<feature type="chain" id="PRO_5035475059" description="Lysine-specific metallo-endopeptidase domain-containing protein" evidence="1">
    <location>
        <begin position="26"/>
        <end position="341"/>
    </location>
</feature>
<evidence type="ECO:0000313" key="3">
    <source>
        <dbReference type="Proteomes" id="UP000813444"/>
    </source>
</evidence>
<comment type="caution">
    <text evidence="2">The sequence shown here is derived from an EMBL/GenBank/DDBJ whole genome shotgun (WGS) entry which is preliminary data.</text>
</comment>
<proteinExistence type="predicted"/>
<accession>A0A8K0SLA4</accession>
<evidence type="ECO:0000256" key="1">
    <source>
        <dbReference type="SAM" id="SignalP"/>
    </source>
</evidence>
<evidence type="ECO:0008006" key="4">
    <source>
        <dbReference type="Google" id="ProtNLM"/>
    </source>
</evidence>
<keyword evidence="1" id="KW-0732">Signal</keyword>
<name>A0A8K0SLA4_9HYPO</name>
<dbReference type="OrthoDB" id="4259138at2759"/>
<dbReference type="Proteomes" id="UP000813444">
    <property type="component" value="Unassembled WGS sequence"/>
</dbReference>
<evidence type="ECO:0000313" key="2">
    <source>
        <dbReference type="EMBL" id="KAH7312686.1"/>
    </source>
</evidence>
<dbReference type="EMBL" id="JAGPNK010000010">
    <property type="protein sequence ID" value="KAH7312686.1"/>
    <property type="molecule type" value="Genomic_DNA"/>
</dbReference>